<dbReference type="VEuPathDB" id="FungiDB:CPUR_06248"/>
<sequence length="326" mass="36165">MPSDLESLIEMGFDKARAEIALKKSGDLQGALQWLEDNQDKSLDDIQAAEASKTQDDDDEEDAETKAKIAELETGNARSLVCNECGKRFRNHDLATFHATKTEHTDFSESTEEIAPLTEEQKKAKLDELRERLKAKRSVQSEQDKEDARRNEQIRQKSTKESHDLKEELARKEQIKEAARKRQEKQDDLDAKKRIKAKIEADKAERRRKAEEAKAAREGRAPNPDVGASAAPSSAPAPASASAPARPKADHSQAKLRLQTPGGNLIKTLTAETTLFELAQQVQQETGLTVSTFATTFPRQVFEGHTDMSKTLKEAGLVPSAVLIVK</sequence>
<dbReference type="PANTHER" id="PTHR46340">
    <property type="entry name" value="UBX DOMAIN-CONTAINING PROTEIN 1"/>
    <property type="match status" value="1"/>
</dbReference>
<dbReference type="OrthoDB" id="10254930at2759"/>
<dbReference type="Gene3D" id="3.10.20.90">
    <property type="entry name" value="Phosphatidylinositol 3-kinase Catalytic Subunit, Chain A, domain 1"/>
    <property type="match status" value="1"/>
</dbReference>
<organism evidence="9 10">
    <name type="scientific">Claviceps purpurea (strain 20.1)</name>
    <name type="common">Ergot fungus</name>
    <name type="synonym">Sphacelia segetum</name>
    <dbReference type="NCBI Taxonomy" id="1111077"/>
    <lineage>
        <taxon>Eukaryota</taxon>
        <taxon>Fungi</taxon>
        <taxon>Dikarya</taxon>
        <taxon>Ascomycota</taxon>
        <taxon>Pezizomycotina</taxon>
        <taxon>Sordariomycetes</taxon>
        <taxon>Hypocreomycetidae</taxon>
        <taxon>Hypocreales</taxon>
        <taxon>Clavicipitaceae</taxon>
        <taxon>Claviceps</taxon>
    </lineage>
</organism>
<keyword evidence="4" id="KW-0863">Zinc-finger</keyword>
<dbReference type="eggNOG" id="KOG2689">
    <property type="taxonomic scope" value="Eukaryota"/>
</dbReference>
<dbReference type="InterPro" id="IPR009060">
    <property type="entry name" value="UBA-like_sf"/>
</dbReference>
<dbReference type="PhylomeDB" id="M1WDU7"/>
<evidence type="ECO:0000313" key="10">
    <source>
        <dbReference type="Proteomes" id="UP000016801"/>
    </source>
</evidence>
<comment type="caution">
    <text evidence="9">The sequence shown here is derived from an EMBL/GenBank/DDBJ whole genome shotgun (WGS) entry which is preliminary data.</text>
</comment>
<feature type="domain" description="C2H2-type" evidence="8">
    <location>
        <begin position="80"/>
        <end position="109"/>
    </location>
</feature>
<dbReference type="STRING" id="1111077.M1WDU7"/>
<dbReference type="AlphaFoldDB" id="M1WDU7"/>
<dbReference type="InterPro" id="IPR015940">
    <property type="entry name" value="UBA"/>
</dbReference>
<dbReference type="GO" id="GO:0005737">
    <property type="term" value="C:cytoplasm"/>
    <property type="evidence" value="ECO:0007669"/>
    <property type="project" value="UniProtKB-SubCell"/>
</dbReference>
<dbReference type="PROSITE" id="PS50033">
    <property type="entry name" value="UBX"/>
    <property type="match status" value="1"/>
</dbReference>
<dbReference type="InterPro" id="IPR029071">
    <property type="entry name" value="Ubiquitin-like_domsf"/>
</dbReference>
<dbReference type="EMBL" id="CAGA01000041">
    <property type="protein sequence ID" value="CCE32388.1"/>
    <property type="molecule type" value="Genomic_DNA"/>
</dbReference>
<dbReference type="PROSITE" id="PS50157">
    <property type="entry name" value="ZINC_FINGER_C2H2_2"/>
    <property type="match status" value="1"/>
</dbReference>
<keyword evidence="2" id="KW-0963">Cytoplasm</keyword>
<accession>M1WDU7</accession>
<gene>
    <name evidence="9" type="ORF">CPUR_06248</name>
</gene>
<keyword evidence="10" id="KW-1185">Reference proteome</keyword>
<evidence type="ECO:0000256" key="3">
    <source>
        <dbReference type="ARBA" id="ARBA00023054"/>
    </source>
</evidence>
<dbReference type="PANTHER" id="PTHR46340:SF1">
    <property type="entry name" value="UBX DOMAIN-CONTAINING PROTEIN 1"/>
    <property type="match status" value="1"/>
</dbReference>
<dbReference type="Pfam" id="PF00789">
    <property type="entry name" value="UBX"/>
    <property type="match status" value="1"/>
</dbReference>
<dbReference type="GO" id="GO:0031397">
    <property type="term" value="P:negative regulation of protein ubiquitination"/>
    <property type="evidence" value="ECO:0007669"/>
    <property type="project" value="TreeGrafter"/>
</dbReference>
<dbReference type="GO" id="GO:0005634">
    <property type="term" value="C:nucleus"/>
    <property type="evidence" value="ECO:0007669"/>
    <property type="project" value="TreeGrafter"/>
</dbReference>
<protein>
    <submittedName>
        <fullName evidence="9">Uncharacterized protein</fullName>
    </submittedName>
</protein>
<feature type="compositionally biased region" description="Low complexity" evidence="5">
    <location>
        <begin position="228"/>
        <end position="245"/>
    </location>
</feature>
<feature type="compositionally biased region" description="Basic and acidic residues" evidence="5">
    <location>
        <begin position="119"/>
        <end position="132"/>
    </location>
</feature>
<proteinExistence type="predicted"/>
<keyword evidence="3" id="KW-0175">Coiled coil</keyword>
<dbReference type="GO" id="GO:0008270">
    <property type="term" value="F:zinc ion binding"/>
    <property type="evidence" value="ECO:0007669"/>
    <property type="project" value="UniProtKB-KW"/>
</dbReference>
<dbReference type="Gene3D" id="1.10.8.10">
    <property type="entry name" value="DNA helicase RuvA subunit, C-terminal domain"/>
    <property type="match status" value="1"/>
</dbReference>
<dbReference type="GO" id="GO:0032435">
    <property type="term" value="P:negative regulation of proteasomal ubiquitin-dependent protein catabolic process"/>
    <property type="evidence" value="ECO:0007669"/>
    <property type="project" value="TreeGrafter"/>
</dbReference>
<feature type="domain" description="UBA" evidence="6">
    <location>
        <begin position="1"/>
        <end position="38"/>
    </location>
</feature>
<dbReference type="Proteomes" id="UP000016801">
    <property type="component" value="Unassembled WGS sequence"/>
</dbReference>
<feature type="domain" description="UBX" evidence="7">
    <location>
        <begin position="292"/>
        <end position="325"/>
    </location>
</feature>
<keyword evidence="4" id="KW-0479">Metal-binding</keyword>
<evidence type="ECO:0000256" key="5">
    <source>
        <dbReference type="SAM" id="MobiDB-lite"/>
    </source>
</evidence>
<feature type="region of interest" description="Disordered" evidence="5">
    <location>
        <begin position="39"/>
        <end position="71"/>
    </location>
</feature>
<evidence type="ECO:0000259" key="8">
    <source>
        <dbReference type="PROSITE" id="PS50157"/>
    </source>
</evidence>
<dbReference type="HOGENOM" id="CLU_047594_0_0_1"/>
<dbReference type="Pfam" id="PF22562">
    <property type="entry name" value="UBA_7"/>
    <property type="match status" value="1"/>
</dbReference>
<dbReference type="InterPro" id="IPR001012">
    <property type="entry name" value="UBX_dom"/>
</dbReference>
<name>M1WDU7_CLAP2</name>
<dbReference type="InterPro" id="IPR013087">
    <property type="entry name" value="Znf_C2H2_type"/>
</dbReference>
<evidence type="ECO:0000313" key="9">
    <source>
        <dbReference type="EMBL" id="CCE32388.1"/>
    </source>
</evidence>
<feature type="compositionally biased region" description="Basic and acidic residues" evidence="5">
    <location>
        <begin position="142"/>
        <end position="220"/>
    </location>
</feature>
<keyword evidence="4" id="KW-0862">Zinc</keyword>
<dbReference type="PROSITE" id="PS50030">
    <property type="entry name" value="UBA"/>
    <property type="match status" value="1"/>
</dbReference>
<evidence type="ECO:0000256" key="1">
    <source>
        <dbReference type="ARBA" id="ARBA00004496"/>
    </source>
</evidence>
<dbReference type="SUPFAM" id="SSF46934">
    <property type="entry name" value="UBA-like"/>
    <property type="match status" value="1"/>
</dbReference>
<evidence type="ECO:0000256" key="2">
    <source>
        <dbReference type="ARBA" id="ARBA00022490"/>
    </source>
</evidence>
<dbReference type="PROSITE" id="PS00028">
    <property type="entry name" value="ZINC_FINGER_C2H2_1"/>
    <property type="match status" value="1"/>
</dbReference>
<comment type="subcellular location">
    <subcellularLocation>
        <location evidence="1">Cytoplasm</location>
    </subcellularLocation>
</comment>
<dbReference type="SUPFAM" id="SSF54236">
    <property type="entry name" value="Ubiquitin-like"/>
    <property type="match status" value="1"/>
</dbReference>
<reference evidence="9 10" key="1">
    <citation type="journal article" date="2013" name="PLoS Genet.">
        <title>Plant-symbiotic fungi as chemical engineers: Multi-genome analysis of the Clavicipitaceae reveals dynamics of alkaloid loci.</title>
        <authorList>
            <person name="Schardl C.L."/>
            <person name="Young C.A."/>
            <person name="Hesse U."/>
            <person name="Amyotte S.G."/>
            <person name="Andreeva K."/>
            <person name="Calie P.J."/>
            <person name="Fleetwood D.J."/>
            <person name="Haws D.C."/>
            <person name="Moore N."/>
            <person name="Oeser B."/>
            <person name="Panaccione D.G."/>
            <person name="Schweri K.K."/>
            <person name="Voisey C.R."/>
            <person name="Farman M.L."/>
            <person name="Jaromczyk J.W."/>
            <person name="Roe B.A."/>
            <person name="O'Sullivan D.M."/>
            <person name="Scott B."/>
            <person name="Tudzynski P."/>
            <person name="An Z."/>
            <person name="Arnaoudova E.G."/>
            <person name="Bullock C.T."/>
            <person name="Charlton N.D."/>
            <person name="Chen L."/>
            <person name="Cox M."/>
            <person name="Dinkins R.D."/>
            <person name="Florea S."/>
            <person name="Glenn A.E."/>
            <person name="Gordon A."/>
            <person name="Gueldener U."/>
            <person name="Harris D.R."/>
            <person name="Hollin W."/>
            <person name="Jaromczyk J."/>
            <person name="Johnson R.D."/>
            <person name="Khan A.K."/>
            <person name="Leistner E."/>
            <person name="Leuchtmann A."/>
            <person name="Li C."/>
            <person name="Liu J."/>
            <person name="Liu J."/>
            <person name="Liu M."/>
            <person name="Mace W."/>
            <person name="Machado C."/>
            <person name="Nagabhyru P."/>
            <person name="Pan J."/>
            <person name="Schmid J."/>
            <person name="Sugawara K."/>
            <person name="Steiner U."/>
            <person name="Takach J.E."/>
            <person name="Tanaka E."/>
            <person name="Webb J.S."/>
            <person name="Wilson E.V."/>
            <person name="Wiseman J.L."/>
            <person name="Yoshida R."/>
            <person name="Zeng Z."/>
        </authorList>
    </citation>
    <scope>NUCLEOTIDE SEQUENCE [LARGE SCALE GENOMIC DNA]</scope>
    <source>
        <strain evidence="9 10">20.1</strain>
    </source>
</reference>
<feature type="compositionally biased region" description="Basic and acidic residues" evidence="5">
    <location>
        <begin position="98"/>
        <end position="107"/>
    </location>
</feature>
<evidence type="ECO:0000259" key="6">
    <source>
        <dbReference type="PROSITE" id="PS50030"/>
    </source>
</evidence>
<evidence type="ECO:0000256" key="4">
    <source>
        <dbReference type="PROSITE-ProRule" id="PRU00042"/>
    </source>
</evidence>
<dbReference type="GO" id="GO:1903094">
    <property type="term" value="P:negative regulation of protein K48-linked deubiquitination"/>
    <property type="evidence" value="ECO:0007669"/>
    <property type="project" value="TreeGrafter"/>
</dbReference>
<evidence type="ECO:0000259" key="7">
    <source>
        <dbReference type="PROSITE" id="PS50033"/>
    </source>
</evidence>
<dbReference type="GO" id="GO:0036435">
    <property type="term" value="F:K48-linked polyubiquitin modification-dependent protein binding"/>
    <property type="evidence" value="ECO:0007669"/>
    <property type="project" value="TreeGrafter"/>
</dbReference>
<feature type="region of interest" description="Disordered" evidence="5">
    <location>
        <begin position="98"/>
        <end position="254"/>
    </location>
</feature>